<dbReference type="InterPro" id="IPR000121">
    <property type="entry name" value="PEP_util_C"/>
</dbReference>
<dbReference type="Gene3D" id="3.20.20.60">
    <property type="entry name" value="Phosphoenolpyruvate-binding domains"/>
    <property type="match status" value="1"/>
</dbReference>
<evidence type="ECO:0000313" key="19">
    <source>
        <dbReference type="EMBL" id="HHI97482.1"/>
    </source>
</evidence>
<evidence type="ECO:0000256" key="3">
    <source>
        <dbReference type="ARBA" id="ARBA00004742"/>
    </source>
</evidence>
<evidence type="ECO:0000256" key="13">
    <source>
        <dbReference type="ARBA" id="ARBA00033470"/>
    </source>
</evidence>
<dbReference type="InterPro" id="IPR002192">
    <property type="entry name" value="PPDK_AMP/ATP-bd"/>
</dbReference>
<keyword evidence="12 15" id="KW-0460">Magnesium</keyword>
<comment type="similarity">
    <text evidence="4 15">Belongs to the PEP-utilizing enzyme family.</text>
</comment>
<dbReference type="PROSITE" id="PS00370">
    <property type="entry name" value="PEP_ENZYMES_PHOS_SITE"/>
    <property type="match status" value="1"/>
</dbReference>
<dbReference type="Gene3D" id="3.30.1490.20">
    <property type="entry name" value="ATP-grasp fold, A domain"/>
    <property type="match status" value="1"/>
</dbReference>
<dbReference type="PROSITE" id="PS00742">
    <property type="entry name" value="PEP_ENZYMES_2"/>
    <property type="match status" value="1"/>
</dbReference>
<keyword evidence="8 15" id="KW-0479">Metal-binding</keyword>
<dbReference type="InterPro" id="IPR013815">
    <property type="entry name" value="ATP_grasp_subdomain_1"/>
</dbReference>
<dbReference type="InterPro" id="IPR018274">
    <property type="entry name" value="PEP_util_AS"/>
</dbReference>
<evidence type="ECO:0000256" key="8">
    <source>
        <dbReference type="ARBA" id="ARBA00022723"/>
    </source>
</evidence>
<comment type="caution">
    <text evidence="19">The sequence shown here is derived from an EMBL/GenBank/DDBJ whole genome shotgun (WGS) entry which is preliminary data.</text>
</comment>
<dbReference type="NCBIfam" id="NF005057">
    <property type="entry name" value="PRK06464.1"/>
    <property type="match status" value="1"/>
</dbReference>
<proteinExistence type="inferred from homology"/>
<dbReference type="PANTHER" id="PTHR43030">
    <property type="entry name" value="PHOSPHOENOLPYRUVATE SYNTHASE"/>
    <property type="match status" value="1"/>
</dbReference>
<dbReference type="InterPro" id="IPR023151">
    <property type="entry name" value="PEP_util_CS"/>
</dbReference>
<dbReference type="EC" id="2.7.9.2" evidence="5 15"/>
<evidence type="ECO:0000256" key="5">
    <source>
        <dbReference type="ARBA" id="ARBA00011996"/>
    </source>
</evidence>
<evidence type="ECO:0000256" key="15">
    <source>
        <dbReference type="PIRNR" id="PIRNR000854"/>
    </source>
</evidence>
<gene>
    <name evidence="19" type="ORF">ENJ96_06485</name>
</gene>
<dbReference type="InterPro" id="IPR036637">
    <property type="entry name" value="Phosphohistidine_dom_sf"/>
</dbReference>
<comment type="cofactor">
    <cofactor evidence="1 15">
        <name>Mg(2+)</name>
        <dbReference type="ChEBI" id="CHEBI:18420"/>
    </cofactor>
</comment>
<dbReference type="FunFam" id="3.30.1490.20:FF:000010">
    <property type="entry name" value="Phosphoenolpyruvate synthase"/>
    <property type="match status" value="1"/>
</dbReference>
<reference evidence="19" key="1">
    <citation type="journal article" date="2020" name="mSystems">
        <title>Genome- and Community-Level Interaction Insights into Carbon Utilization and Element Cycling Functions of Hydrothermarchaeota in Hydrothermal Sediment.</title>
        <authorList>
            <person name="Zhou Z."/>
            <person name="Liu Y."/>
            <person name="Xu W."/>
            <person name="Pan J."/>
            <person name="Luo Z.H."/>
            <person name="Li M."/>
        </authorList>
    </citation>
    <scope>NUCLEOTIDE SEQUENCE [LARGE SCALE GENOMIC DNA]</scope>
    <source>
        <strain evidence="19">HyVt-533</strain>
    </source>
</reference>
<evidence type="ECO:0000256" key="6">
    <source>
        <dbReference type="ARBA" id="ARBA00021623"/>
    </source>
</evidence>
<sequence length="811" mass="90844">MPSEPFIMWFEEISIKDVPLVGGKNASLGEMFRNLTPKGVKVPDGFAVTAAAYRHFIRENHLDDQIRQILEGLDTHDIKDLQRRGKKVRDLILKAEMPEDLASAIKEAYHRLEEKYYPNVDVAVRSSATAEDLPDASFAGQQETYLNIQGAENVIKHVKKCFASLFTDRAISYRQDKGFDHFNVYLSVAIQKMVRSDAASSGVMFTLDTESGFRDVVYITGAWGLGENVVQGAVNPDEFYVFKPTLKQGFRPILSKKLGSKEYRMVYGKSPRCPVRNLKTPKELRQKFCLEDDEILKLAEWAIIIEEHYGRPMDIEWAKDGDGKEVGTGDLFIVQARPETVHGVKKEQYYEIYKLKGKGKVLTVGKAVGSKIGQGKARVIEDVSKIHEFQAGEVLVTDMTDPDWEPIMKIAAAIVTNRGGRTCHAAIVSRELGIPCIVGTNNATEVIETGMEVTVDCSQGEEGYVYEGLVPFEVERIDLTKIPRTKTKIMMNVGIPEQAFSQGQIPNDGVGLARLEFIIGSHIAIHPLALLNYEELKEKAKKDPKIKKIVRIIDEKAPMYTNKADFYVDKLAQGVAMIAAAFYPKDVIVRLSDFKSNEYANLVGGYLYEPVEHNPMIGWRGASRYYDPRFEPAFALECKALKKVRDEMGLTNVKVMIPFCRTVEEGEKVIKVMEKYGLKQGENGLEIYVMCEIPSNVVLADEFAKIFDGFSIGSNDLTQLTLGLDRDSELVSHIYDERNPAVKKLIRQVIQEAKKAGRKVGICGQAPSDFPDFAAFLVECGIDSMSLTPDTIVRTWLLVAEKEKELGIKAE</sequence>
<feature type="domain" description="PEP-utilising enzyme mobile" evidence="16">
    <location>
        <begin position="389"/>
        <end position="460"/>
    </location>
</feature>
<dbReference type="GO" id="GO:0008986">
    <property type="term" value="F:pyruvate, water dikinase activity"/>
    <property type="evidence" value="ECO:0007669"/>
    <property type="project" value="UniProtKB-EC"/>
</dbReference>
<keyword evidence="7 15" id="KW-0808">Transferase</keyword>
<dbReference type="SUPFAM" id="SSF51621">
    <property type="entry name" value="Phosphoenolpyruvate/pyruvate domain"/>
    <property type="match status" value="1"/>
</dbReference>
<evidence type="ECO:0000256" key="11">
    <source>
        <dbReference type="ARBA" id="ARBA00022840"/>
    </source>
</evidence>
<keyword evidence="9 15" id="KW-0547">Nucleotide-binding</keyword>
<dbReference type="Gene3D" id="3.50.30.10">
    <property type="entry name" value="Phosphohistidine domain"/>
    <property type="match status" value="1"/>
</dbReference>
<evidence type="ECO:0000256" key="7">
    <source>
        <dbReference type="ARBA" id="ARBA00022679"/>
    </source>
</evidence>
<evidence type="ECO:0000256" key="2">
    <source>
        <dbReference type="ARBA" id="ARBA00002988"/>
    </source>
</evidence>
<keyword evidence="11 15" id="KW-0067">ATP-binding</keyword>
<dbReference type="GO" id="GO:0006094">
    <property type="term" value="P:gluconeogenesis"/>
    <property type="evidence" value="ECO:0007669"/>
    <property type="project" value="UniProtKB-UniPathway"/>
</dbReference>
<evidence type="ECO:0000256" key="1">
    <source>
        <dbReference type="ARBA" id="ARBA00001946"/>
    </source>
</evidence>
<evidence type="ECO:0000256" key="14">
    <source>
        <dbReference type="ARBA" id="ARBA00047700"/>
    </source>
</evidence>
<comment type="catalytic activity">
    <reaction evidence="14 15">
        <text>pyruvate + ATP + H2O = phosphoenolpyruvate + AMP + phosphate + 2 H(+)</text>
        <dbReference type="Rhea" id="RHEA:11364"/>
        <dbReference type="ChEBI" id="CHEBI:15361"/>
        <dbReference type="ChEBI" id="CHEBI:15377"/>
        <dbReference type="ChEBI" id="CHEBI:15378"/>
        <dbReference type="ChEBI" id="CHEBI:30616"/>
        <dbReference type="ChEBI" id="CHEBI:43474"/>
        <dbReference type="ChEBI" id="CHEBI:58702"/>
        <dbReference type="ChEBI" id="CHEBI:456215"/>
        <dbReference type="EC" id="2.7.9.2"/>
    </reaction>
</comment>
<evidence type="ECO:0000259" key="16">
    <source>
        <dbReference type="Pfam" id="PF00391"/>
    </source>
</evidence>
<dbReference type="Gene3D" id="3.30.470.20">
    <property type="entry name" value="ATP-grasp fold, B domain"/>
    <property type="match status" value="1"/>
</dbReference>
<evidence type="ECO:0000256" key="10">
    <source>
        <dbReference type="ARBA" id="ARBA00022777"/>
    </source>
</evidence>
<evidence type="ECO:0000256" key="4">
    <source>
        <dbReference type="ARBA" id="ARBA00007837"/>
    </source>
</evidence>
<comment type="function">
    <text evidence="2 15">Catalyzes the phosphorylation of pyruvate to phosphoenolpyruvate.</text>
</comment>
<dbReference type="FunFam" id="3.30.470.20:FF:000017">
    <property type="entry name" value="Phosphoenolpyruvate synthase"/>
    <property type="match status" value="1"/>
</dbReference>
<dbReference type="Pfam" id="PF02896">
    <property type="entry name" value="PEP-utilizers_C"/>
    <property type="match status" value="1"/>
</dbReference>
<dbReference type="InterPro" id="IPR015813">
    <property type="entry name" value="Pyrv/PenolPyrv_kinase-like_dom"/>
</dbReference>
<dbReference type="SUPFAM" id="SSF56059">
    <property type="entry name" value="Glutathione synthetase ATP-binding domain-like"/>
    <property type="match status" value="1"/>
</dbReference>
<dbReference type="FunFam" id="3.50.30.10:FF:000002">
    <property type="entry name" value="Phosphoenolpyruvate synthase"/>
    <property type="match status" value="1"/>
</dbReference>
<evidence type="ECO:0000256" key="12">
    <source>
        <dbReference type="ARBA" id="ARBA00022842"/>
    </source>
</evidence>
<feature type="domain" description="PEP-utilising enzyme C-terminal" evidence="18">
    <location>
        <begin position="484"/>
        <end position="801"/>
    </location>
</feature>
<accession>A0A7V5P083</accession>
<dbReference type="AlphaFoldDB" id="A0A7V5P083"/>
<dbReference type="PIRSF" id="PIRSF000854">
    <property type="entry name" value="PEP_synthase"/>
    <property type="match status" value="1"/>
</dbReference>
<evidence type="ECO:0000259" key="18">
    <source>
        <dbReference type="Pfam" id="PF02896"/>
    </source>
</evidence>
<evidence type="ECO:0000256" key="9">
    <source>
        <dbReference type="ARBA" id="ARBA00022741"/>
    </source>
</evidence>
<dbReference type="Pfam" id="PF01326">
    <property type="entry name" value="PPDK_N"/>
    <property type="match status" value="1"/>
</dbReference>
<name>A0A7V5P083_9BACT</name>
<dbReference type="PANTHER" id="PTHR43030:SF1">
    <property type="entry name" value="PHOSPHOENOLPYRUVATE SYNTHASE"/>
    <property type="match status" value="1"/>
</dbReference>
<dbReference type="InterPro" id="IPR040442">
    <property type="entry name" value="Pyrv_kinase-like_dom_sf"/>
</dbReference>
<keyword evidence="10 15" id="KW-0418">Kinase</keyword>
<organism evidence="19">
    <name type="scientific">Thermodesulfatator atlanticus</name>
    <dbReference type="NCBI Taxonomy" id="501497"/>
    <lineage>
        <taxon>Bacteria</taxon>
        <taxon>Pseudomonadati</taxon>
        <taxon>Thermodesulfobacteriota</taxon>
        <taxon>Thermodesulfobacteria</taxon>
        <taxon>Thermodesulfobacteriales</taxon>
        <taxon>Thermodesulfatatoraceae</taxon>
        <taxon>Thermodesulfatator</taxon>
    </lineage>
</organism>
<dbReference type="InterPro" id="IPR006319">
    <property type="entry name" value="PEP_synth"/>
</dbReference>
<dbReference type="NCBIfam" id="TIGR01418">
    <property type="entry name" value="PEP_synth"/>
    <property type="match status" value="1"/>
</dbReference>
<feature type="domain" description="Pyruvate phosphate dikinase AMP/ATP-binding" evidence="17">
    <location>
        <begin position="19"/>
        <end position="348"/>
    </location>
</feature>
<dbReference type="Proteomes" id="UP000886101">
    <property type="component" value="Unassembled WGS sequence"/>
</dbReference>
<dbReference type="Pfam" id="PF00391">
    <property type="entry name" value="PEP-utilizers"/>
    <property type="match status" value="1"/>
</dbReference>
<comment type="pathway">
    <text evidence="3 15">Carbohydrate biosynthesis; gluconeogenesis.</text>
</comment>
<dbReference type="GO" id="GO:0005524">
    <property type="term" value="F:ATP binding"/>
    <property type="evidence" value="ECO:0007669"/>
    <property type="project" value="UniProtKB-KW"/>
</dbReference>
<dbReference type="PRINTS" id="PR01736">
    <property type="entry name" value="PHPHTRNFRASE"/>
</dbReference>
<dbReference type="GO" id="GO:0046872">
    <property type="term" value="F:metal ion binding"/>
    <property type="evidence" value="ECO:0007669"/>
    <property type="project" value="UniProtKB-KW"/>
</dbReference>
<dbReference type="InterPro" id="IPR008279">
    <property type="entry name" value="PEP-util_enz_mobile_dom"/>
</dbReference>
<dbReference type="SUPFAM" id="SSF52009">
    <property type="entry name" value="Phosphohistidine domain"/>
    <property type="match status" value="1"/>
</dbReference>
<protein>
    <recommendedName>
        <fullName evidence="6 15">Phosphoenolpyruvate synthase</fullName>
        <shortName evidence="15">PEP synthase</shortName>
        <ecNumber evidence="5 15">2.7.9.2</ecNumber>
    </recommendedName>
    <alternativeName>
        <fullName evidence="13 15">Pyruvate, water dikinase</fullName>
    </alternativeName>
</protein>
<dbReference type="EMBL" id="DROK01000186">
    <property type="protein sequence ID" value="HHI97482.1"/>
    <property type="molecule type" value="Genomic_DNA"/>
</dbReference>
<dbReference type="UniPathway" id="UPA00138"/>
<evidence type="ECO:0000259" key="17">
    <source>
        <dbReference type="Pfam" id="PF01326"/>
    </source>
</evidence>